<sequence length="318" mass="33209">MMLRTALLTLTALRVQALSPARRRGATTLHTCSSTLYSSSSSSGDDGSVWQAMKLVDLKAACRRRGLKVSGTKAELVARLSAAPETKDVVVSPQQTAPAPDEPSITDARVGFVDSSVREEHELEVGSAKIRCFTTASRLVAQEKAGKVEGGRGVLLLPDSDGDVAAEVADRLAFDADATVLYPDVDEAYDAAALLEAASAFFAEQRVSATGAVGFGRSADAALQGASSGFDAVVAWAPSSTALAKAATTPVCVFTTSNAVDLRDALESSKAKDYVVRVVDATDPLVEEQLLLGAAWLQLYLTVGDATTGPRAKSLWAD</sequence>
<feature type="domain" description="SAP" evidence="3">
    <location>
        <begin position="50"/>
        <end position="84"/>
    </location>
</feature>
<dbReference type="InterPro" id="IPR036361">
    <property type="entry name" value="SAP_dom_sf"/>
</dbReference>
<keyword evidence="2" id="KW-0732">Signal</keyword>
<dbReference type="EMBL" id="HBIW01025883">
    <property type="protein sequence ID" value="CAE0706884.1"/>
    <property type="molecule type" value="Transcribed_RNA"/>
</dbReference>
<dbReference type="InterPro" id="IPR003034">
    <property type="entry name" value="SAP_dom"/>
</dbReference>
<evidence type="ECO:0000259" key="3">
    <source>
        <dbReference type="PROSITE" id="PS50800"/>
    </source>
</evidence>
<evidence type="ECO:0000313" key="5">
    <source>
        <dbReference type="EMBL" id="CAH0367584.1"/>
    </source>
</evidence>
<dbReference type="OrthoDB" id="3993201at2759"/>
<dbReference type="EMBL" id="CAKKNE010000002">
    <property type="protein sequence ID" value="CAH0367584.1"/>
    <property type="molecule type" value="Genomic_DNA"/>
</dbReference>
<name>A0A7S4EE92_9STRA</name>
<evidence type="ECO:0000313" key="6">
    <source>
        <dbReference type="Proteomes" id="UP000789595"/>
    </source>
</evidence>
<protein>
    <recommendedName>
        <fullName evidence="3">SAP domain-containing protein</fullName>
    </recommendedName>
</protein>
<organism evidence="4">
    <name type="scientific">Pelagomonas calceolata</name>
    <dbReference type="NCBI Taxonomy" id="35677"/>
    <lineage>
        <taxon>Eukaryota</taxon>
        <taxon>Sar</taxon>
        <taxon>Stramenopiles</taxon>
        <taxon>Ochrophyta</taxon>
        <taxon>Pelagophyceae</taxon>
        <taxon>Pelagomonadales</taxon>
        <taxon>Pelagomonadaceae</taxon>
        <taxon>Pelagomonas</taxon>
    </lineage>
</organism>
<dbReference type="AlphaFoldDB" id="A0A7S4EE92"/>
<proteinExistence type="predicted"/>
<dbReference type="Pfam" id="PF02037">
    <property type="entry name" value="SAP"/>
    <property type="match status" value="1"/>
</dbReference>
<accession>A0A7S4EE92</accession>
<keyword evidence="6" id="KW-1185">Reference proteome</keyword>
<feature type="region of interest" description="Disordered" evidence="1">
    <location>
        <begin position="87"/>
        <end position="106"/>
    </location>
</feature>
<gene>
    <name evidence="4" type="ORF">PCAL00307_LOCUS22335</name>
    <name evidence="5" type="ORF">PECAL_2P06130</name>
</gene>
<evidence type="ECO:0000313" key="4">
    <source>
        <dbReference type="EMBL" id="CAE0706884.1"/>
    </source>
</evidence>
<dbReference type="PROSITE" id="PS50800">
    <property type="entry name" value="SAP"/>
    <property type="match status" value="1"/>
</dbReference>
<evidence type="ECO:0000256" key="1">
    <source>
        <dbReference type="SAM" id="MobiDB-lite"/>
    </source>
</evidence>
<dbReference type="Gene3D" id="1.10.720.30">
    <property type="entry name" value="SAP domain"/>
    <property type="match status" value="1"/>
</dbReference>
<reference evidence="5" key="2">
    <citation type="submission" date="2021-11" db="EMBL/GenBank/DDBJ databases">
        <authorList>
            <consortium name="Genoscope - CEA"/>
            <person name="William W."/>
        </authorList>
    </citation>
    <scope>NUCLEOTIDE SEQUENCE</scope>
</reference>
<dbReference type="Proteomes" id="UP000789595">
    <property type="component" value="Unassembled WGS sequence"/>
</dbReference>
<feature type="chain" id="PRO_5035593893" description="SAP domain-containing protein" evidence="2">
    <location>
        <begin position="18"/>
        <end position="318"/>
    </location>
</feature>
<dbReference type="SMART" id="SM00513">
    <property type="entry name" value="SAP"/>
    <property type="match status" value="1"/>
</dbReference>
<reference evidence="4" key="1">
    <citation type="submission" date="2021-01" db="EMBL/GenBank/DDBJ databases">
        <authorList>
            <person name="Corre E."/>
            <person name="Pelletier E."/>
            <person name="Niang G."/>
            <person name="Scheremetjew M."/>
            <person name="Finn R."/>
            <person name="Kale V."/>
            <person name="Holt S."/>
            <person name="Cochrane G."/>
            <person name="Meng A."/>
            <person name="Brown T."/>
            <person name="Cohen L."/>
        </authorList>
    </citation>
    <scope>NUCLEOTIDE SEQUENCE</scope>
    <source>
        <strain evidence="4">CCMP1756</strain>
    </source>
</reference>
<feature type="signal peptide" evidence="2">
    <location>
        <begin position="1"/>
        <end position="17"/>
    </location>
</feature>
<evidence type="ECO:0000256" key="2">
    <source>
        <dbReference type="SAM" id="SignalP"/>
    </source>
</evidence>
<dbReference type="SUPFAM" id="SSF68906">
    <property type="entry name" value="SAP domain"/>
    <property type="match status" value="1"/>
</dbReference>